<gene>
    <name evidence="2" type="ORF">BA890_13870</name>
</gene>
<evidence type="ECO:0000313" key="2">
    <source>
        <dbReference type="EMBL" id="ANQ13777.1"/>
    </source>
</evidence>
<evidence type="ECO:0000313" key="3">
    <source>
        <dbReference type="Proteomes" id="UP000092741"/>
    </source>
</evidence>
<dbReference type="SUPFAM" id="SSF110997">
    <property type="entry name" value="Sporulation related repeat"/>
    <property type="match status" value="1"/>
</dbReference>
<feature type="domain" description="SPOR" evidence="1">
    <location>
        <begin position="147"/>
        <end position="237"/>
    </location>
</feature>
<dbReference type="EMBL" id="CP016345">
    <property type="protein sequence ID" value="ANQ13777.1"/>
    <property type="molecule type" value="Genomic_DNA"/>
</dbReference>
<sequence length="248" mass="27845">MRIIKASNNKLTRQGCRSNTVQGPYTSTAISKLLVVGCCLLLASCATSKPTNTSEYQAIQAQVEELRDRLDQQNTEWEQYRPGINRLAALESDFKNLIGQLDKMASSTPKPAPNKILPEVKDHKLMAVADAGDKAIKASAKKEKDAQPKTQQYALQVGTYRWLQYIESNKRKLVKKSPELLSDKRFYLTPVYIGPKKERLYRLLAGPVKDKVTAQALCRQLKTDGLDCMVRPLTGKPLSDEQNIAYMK</sequence>
<dbReference type="Gene3D" id="3.30.70.1070">
    <property type="entry name" value="Sporulation related repeat"/>
    <property type="match status" value="1"/>
</dbReference>
<protein>
    <recommendedName>
        <fullName evidence="1">SPOR domain-containing protein</fullName>
    </recommendedName>
</protein>
<reference evidence="2 3" key="1">
    <citation type="submission" date="2016-07" db="EMBL/GenBank/DDBJ databases">
        <title>Developing Vibrio natriegens as a novel, fast-growing host for biotechnology.</title>
        <authorList>
            <person name="Weinstock M.T."/>
            <person name="Hesek E.D."/>
            <person name="Wilson C.M."/>
            <person name="Gibson D.G."/>
        </authorList>
    </citation>
    <scope>NUCLEOTIDE SEQUENCE [LARGE SCALE GENOMIC DNA]</scope>
    <source>
        <strain evidence="2 3">ATCC 14048</strain>
    </source>
</reference>
<proteinExistence type="predicted"/>
<dbReference type="InterPro" id="IPR036680">
    <property type="entry name" value="SPOR-like_sf"/>
</dbReference>
<dbReference type="GO" id="GO:0042834">
    <property type="term" value="F:peptidoglycan binding"/>
    <property type="evidence" value="ECO:0007669"/>
    <property type="project" value="InterPro"/>
</dbReference>
<dbReference type="KEGG" id="vna:PN96_14175"/>
<dbReference type="AlphaFoldDB" id="A0AAN1CWI6"/>
<name>A0AAN1CWI6_VIBNA</name>
<dbReference type="PROSITE" id="PS51724">
    <property type="entry name" value="SPOR"/>
    <property type="match status" value="1"/>
</dbReference>
<accession>A0AAN1CWI6</accession>
<dbReference type="InterPro" id="IPR007730">
    <property type="entry name" value="SPOR-like_dom"/>
</dbReference>
<organism evidence="2 3">
    <name type="scientific">Vibrio natriegens NBRC 15636 = ATCC 14048 = DSM 759</name>
    <dbReference type="NCBI Taxonomy" id="1219067"/>
    <lineage>
        <taxon>Bacteria</taxon>
        <taxon>Pseudomonadati</taxon>
        <taxon>Pseudomonadota</taxon>
        <taxon>Gammaproteobacteria</taxon>
        <taxon>Vibrionales</taxon>
        <taxon>Vibrionaceae</taxon>
        <taxon>Vibrio</taxon>
    </lineage>
</organism>
<keyword evidence="3" id="KW-1185">Reference proteome</keyword>
<evidence type="ECO:0000259" key="1">
    <source>
        <dbReference type="PROSITE" id="PS51724"/>
    </source>
</evidence>
<dbReference type="Pfam" id="PF05036">
    <property type="entry name" value="SPOR"/>
    <property type="match status" value="1"/>
</dbReference>
<dbReference type="Proteomes" id="UP000092741">
    <property type="component" value="Chromosome 1"/>
</dbReference>